<dbReference type="AlphaFoldDB" id="A0AAN1SXD2"/>
<dbReference type="InterPro" id="IPR012902">
    <property type="entry name" value="N_methyl_site"/>
</dbReference>
<evidence type="ECO:0000313" key="4">
    <source>
        <dbReference type="Proteomes" id="UP001319121"/>
    </source>
</evidence>
<protein>
    <submittedName>
        <fullName evidence="3">Type IV pilus modification protein PilV</fullName>
    </submittedName>
</protein>
<keyword evidence="4" id="KW-1185">Reference proteome</keyword>
<dbReference type="InterPro" id="IPR054402">
    <property type="entry name" value="Tt1218-like_dom"/>
</dbReference>
<dbReference type="Pfam" id="PF22150">
    <property type="entry name" value="Tt1218-like"/>
    <property type="match status" value="1"/>
</dbReference>
<reference evidence="3 4" key="1">
    <citation type="submission" date="2019-03" db="EMBL/GenBank/DDBJ databases">
        <title>Complete genome sequence of Ferrigenium kumadai strain An22, a microaerophilic iron-oxidizing bacterium isolated from a paddy field soil.</title>
        <authorList>
            <person name="Watanabe T."/>
            <person name="Asakawa S."/>
        </authorList>
    </citation>
    <scope>NUCLEOTIDE SEQUENCE [LARGE SCALE GENOMIC DNA]</scope>
    <source>
        <strain evidence="3 4">An22</strain>
    </source>
</reference>
<keyword evidence="1" id="KW-0812">Transmembrane</keyword>
<sequence length="168" mass="18210">MRCYRCPQYPTTFQRGFSMLEILITLVIIATALLGTAGLQMYAMRVGQSGHLRTQAVFLASDIAERMEANRGAATIGSYAVGATNTPSVVTTDCSTTACNEASLAAFDISQWENTIAGTLPQSSWEITQDITGNPSTYTIRVSWSDRSSVSTTHGETFSYTATRTVRN</sequence>
<dbReference type="NCBIfam" id="TIGR02532">
    <property type="entry name" value="IV_pilin_GFxxxE"/>
    <property type="match status" value="1"/>
</dbReference>
<dbReference type="KEGG" id="fku:FGKAn22_00250"/>
<dbReference type="Pfam" id="PF07963">
    <property type="entry name" value="N_methyl"/>
    <property type="match status" value="1"/>
</dbReference>
<dbReference type="RefSeq" id="WP_281411878.1">
    <property type="nucleotide sequence ID" value="NZ_AP019536.1"/>
</dbReference>
<dbReference type="NCBIfam" id="TIGR02523">
    <property type="entry name" value="type_IV_pilV"/>
    <property type="match status" value="1"/>
</dbReference>
<evidence type="ECO:0000256" key="1">
    <source>
        <dbReference type="SAM" id="Phobius"/>
    </source>
</evidence>
<feature type="transmembrane region" description="Helical" evidence="1">
    <location>
        <begin position="22"/>
        <end position="43"/>
    </location>
</feature>
<proteinExistence type="predicted"/>
<keyword evidence="1" id="KW-1133">Transmembrane helix</keyword>
<evidence type="ECO:0000259" key="2">
    <source>
        <dbReference type="Pfam" id="PF22150"/>
    </source>
</evidence>
<accession>A0AAN1SXD2</accession>
<organism evidence="3 4">
    <name type="scientific">Ferrigenium kumadai</name>
    <dbReference type="NCBI Taxonomy" id="1682490"/>
    <lineage>
        <taxon>Bacteria</taxon>
        <taxon>Pseudomonadati</taxon>
        <taxon>Pseudomonadota</taxon>
        <taxon>Betaproteobacteria</taxon>
        <taxon>Nitrosomonadales</taxon>
        <taxon>Gallionellaceae</taxon>
        <taxon>Ferrigenium</taxon>
    </lineage>
</organism>
<dbReference type="EMBL" id="AP019536">
    <property type="protein sequence ID" value="BBI98332.1"/>
    <property type="molecule type" value="Genomic_DNA"/>
</dbReference>
<evidence type="ECO:0000313" key="3">
    <source>
        <dbReference type="EMBL" id="BBI98332.1"/>
    </source>
</evidence>
<feature type="domain" description="Type IV pilin Tt1218-like" evidence="2">
    <location>
        <begin position="39"/>
        <end position="109"/>
    </location>
</feature>
<dbReference type="InterPro" id="IPR013362">
    <property type="entry name" value="Pilus_4_PilV"/>
</dbReference>
<gene>
    <name evidence="3" type="primary">pilV</name>
    <name evidence="3" type="ORF">FGKAn22_00250</name>
</gene>
<keyword evidence="1" id="KW-0472">Membrane</keyword>
<dbReference type="Proteomes" id="UP001319121">
    <property type="component" value="Chromosome"/>
</dbReference>
<name>A0AAN1SXD2_9PROT</name>